<feature type="domain" description="Glycine cleavage system P-protein N-terminal" evidence="1">
    <location>
        <begin position="15"/>
        <end position="69"/>
    </location>
</feature>
<comment type="caution">
    <text evidence="2">The sequence shown here is derived from an EMBL/GenBank/DDBJ whole genome shotgun (WGS) entry which is preliminary data.</text>
</comment>
<accession>A0ABQ6JLW0</accession>
<dbReference type="EMBL" id="BSUZ01000001">
    <property type="protein sequence ID" value="GMA89261.1"/>
    <property type="molecule type" value="Genomic_DNA"/>
</dbReference>
<gene>
    <name evidence="2" type="ORF">GCM10025868_45110</name>
</gene>
<protein>
    <recommendedName>
        <fullName evidence="1">Glycine cleavage system P-protein N-terminal domain-containing protein</fullName>
    </recommendedName>
</protein>
<proteinExistence type="predicted"/>
<dbReference type="InterPro" id="IPR049315">
    <property type="entry name" value="GDC-P_N"/>
</dbReference>
<dbReference type="Proteomes" id="UP001157017">
    <property type="component" value="Unassembled WGS sequence"/>
</dbReference>
<reference evidence="3" key="1">
    <citation type="journal article" date="2019" name="Int. J. Syst. Evol. Microbiol.">
        <title>The Global Catalogue of Microorganisms (GCM) 10K type strain sequencing project: providing services to taxonomists for standard genome sequencing and annotation.</title>
        <authorList>
            <consortium name="The Broad Institute Genomics Platform"/>
            <consortium name="The Broad Institute Genome Sequencing Center for Infectious Disease"/>
            <person name="Wu L."/>
            <person name="Ma J."/>
        </authorList>
    </citation>
    <scope>NUCLEOTIDE SEQUENCE [LARGE SCALE GENOMIC DNA]</scope>
    <source>
        <strain evidence="3">NBRC 108730</strain>
    </source>
</reference>
<evidence type="ECO:0000313" key="2">
    <source>
        <dbReference type="EMBL" id="GMA89261.1"/>
    </source>
</evidence>
<keyword evidence="3" id="KW-1185">Reference proteome</keyword>
<dbReference type="Pfam" id="PF02347">
    <property type="entry name" value="GDC-P"/>
    <property type="match status" value="1"/>
</dbReference>
<organism evidence="2 3">
    <name type="scientific">Angustibacter aerolatus</name>
    <dbReference type="NCBI Taxonomy" id="1162965"/>
    <lineage>
        <taxon>Bacteria</taxon>
        <taxon>Bacillati</taxon>
        <taxon>Actinomycetota</taxon>
        <taxon>Actinomycetes</taxon>
        <taxon>Kineosporiales</taxon>
        <taxon>Kineosporiaceae</taxon>
    </lineage>
</organism>
<name>A0ABQ6JLW0_9ACTN</name>
<evidence type="ECO:0000313" key="3">
    <source>
        <dbReference type="Proteomes" id="UP001157017"/>
    </source>
</evidence>
<evidence type="ECO:0000259" key="1">
    <source>
        <dbReference type="Pfam" id="PF02347"/>
    </source>
</evidence>
<sequence length="80" mass="8336">MPNASSQPAPVTFVDRHVGVDTTAEQAMLAVIGHDSLDALADAAVPASIRLTERLALDDARSEPEVLAEPARAWPTATGC</sequence>